<dbReference type="GO" id="GO:0060271">
    <property type="term" value="P:cilium assembly"/>
    <property type="evidence" value="ECO:0007669"/>
    <property type="project" value="TreeGrafter"/>
</dbReference>
<name>Q4SFR1_TETNG</name>
<dbReference type="KEGG" id="tng:GSTEN00018987G001"/>
<dbReference type="AlphaFoldDB" id="Q4SFR1"/>
<dbReference type="EMBL" id="CAAE01014601">
    <property type="protein sequence ID" value="CAG00521.1"/>
    <property type="molecule type" value="Genomic_DNA"/>
</dbReference>
<reference evidence="1" key="2">
    <citation type="submission" date="2004-02" db="EMBL/GenBank/DDBJ databases">
        <authorList>
            <consortium name="Genoscope"/>
            <consortium name="Whitehead Institute Centre for Genome Research"/>
        </authorList>
    </citation>
    <scope>NUCLEOTIDE SEQUENCE</scope>
</reference>
<accession>Q4SFR1</accession>
<sequence>MSRSSNHTRIGAEQQGDSFRAVEASERIGVHLWLRCRLTLFQSLAAKVSEGVPHLQGKTEEALQVLQDGLDECVRWGELDVQGLLMLEGAKLEARRGKTQNSMAMLKETIDLLSGGTSLPLGSTLTLARALLLLSDLREGQNTTLLNLLYALLKNELRAFGLSVVMENGQMGLFLPKPSNIYLPYLQLLNQDTLQMGD</sequence>
<dbReference type="OrthoDB" id="8897406at2759"/>
<dbReference type="PANTHER" id="PTHR33487:SF1">
    <property type="entry name" value="CILIA- AND FLAGELLA-ASSOCIATED PROTEIN 54"/>
    <property type="match status" value="1"/>
</dbReference>
<reference evidence="1" key="1">
    <citation type="journal article" date="2004" name="Nature">
        <title>Genome duplication in the teleost fish Tetraodon nigroviridis reveals the early vertebrate proto-karyotype.</title>
        <authorList>
            <person name="Jaillon O."/>
            <person name="Aury J.-M."/>
            <person name="Brunet F."/>
            <person name="Petit J.-L."/>
            <person name="Stange-Thomann N."/>
            <person name="Mauceli E."/>
            <person name="Bouneau L."/>
            <person name="Fischer C."/>
            <person name="Ozouf-Costaz C."/>
            <person name="Bernot A."/>
            <person name="Nicaud S."/>
            <person name="Jaffe D."/>
            <person name="Fisher S."/>
            <person name="Lutfalla G."/>
            <person name="Dossat C."/>
            <person name="Segurens B."/>
            <person name="Dasilva C."/>
            <person name="Salanoubat M."/>
            <person name="Levy M."/>
            <person name="Boudet N."/>
            <person name="Castellano S."/>
            <person name="Anthouard V."/>
            <person name="Jubin C."/>
            <person name="Castelli V."/>
            <person name="Katinka M."/>
            <person name="Vacherie B."/>
            <person name="Biemont C."/>
            <person name="Skalli Z."/>
            <person name="Cattolico L."/>
            <person name="Poulain J."/>
            <person name="De Berardinis V."/>
            <person name="Cruaud C."/>
            <person name="Duprat S."/>
            <person name="Brottier P."/>
            <person name="Coutanceau J.-P."/>
            <person name="Gouzy J."/>
            <person name="Parra G."/>
            <person name="Lardier G."/>
            <person name="Chapple C."/>
            <person name="McKernan K.J."/>
            <person name="McEwan P."/>
            <person name="Bosak S."/>
            <person name="Kellis M."/>
            <person name="Volff J.-N."/>
            <person name="Guigo R."/>
            <person name="Zody M.C."/>
            <person name="Mesirov J."/>
            <person name="Lindblad-Toh K."/>
            <person name="Birren B."/>
            <person name="Nusbaum C."/>
            <person name="Kahn D."/>
            <person name="Robinson-Rechavi M."/>
            <person name="Laudet V."/>
            <person name="Schachter V."/>
            <person name="Quetier F."/>
            <person name="Saurin W."/>
            <person name="Scarpelli C."/>
            <person name="Wincker P."/>
            <person name="Lander E.S."/>
            <person name="Weissenbach J."/>
            <person name="Roest Crollius H."/>
        </authorList>
    </citation>
    <scope>NUCLEOTIDE SEQUENCE [LARGE SCALE GENOMIC DNA]</scope>
</reference>
<protein>
    <submittedName>
        <fullName evidence="1">Chromosome 7 SCAF14601, whole genome shotgun sequence</fullName>
    </submittedName>
</protein>
<proteinExistence type="predicted"/>
<dbReference type="PANTHER" id="PTHR33487">
    <property type="entry name" value="CILIA- AND FLAGELLA-ASSOCIATED PROTEIN 54"/>
    <property type="match status" value="1"/>
</dbReference>
<evidence type="ECO:0000313" key="1">
    <source>
        <dbReference type="EMBL" id="CAG00521.1"/>
    </source>
</evidence>
<gene>
    <name evidence="1" type="ORF">GSTENG00018987001</name>
</gene>
<dbReference type="HOGENOM" id="CLU_1294026_0_0_1"/>
<organism evidence="1">
    <name type="scientific">Tetraodon nigroviridis</name>
    <name type="common">Spotted green pufferfish</name>
    <name type="synonym">Chelonodon nigroviridis</name>
    <dbReference type="NCBI Taxonomy" id="99883"/>
    <lineage>
        <taxon>Eukaryota</taxon>
        <taxon>Metazoa</taxon>
        <taxon>Chordata</taxon>
        <taxon>Craniata</taxon>
        <taxon>Vertebrata</taxon>
        <taxon>Euteleostomi</taxon>
        <taxon>Actinopterygii</taxon>
        <taxon>Neopterygii</taxon>
        <taxon>Teleostei</taxon>
        <taxon>Neoteleostei</taxon>
        <taxon>Acanthomorphata</taxon>
        <taxon>Eupercaria</taxon>
        <taxon>Tetraodontiformes</taxon>
        <taxon>Tetradontoidea</taxon>
        <taxon>Tetraodontidae</taxon>
        <taxon>Tetraodon</taxon>
    </lineage>
</organism>